<accession>A0ACC7LEZ4</accession>
<proteinExistence type="predicted"/>
<keyword evidence="2" id="KW-1185">Reference proteome</keyword>
<name>A0ACC7LEZ4_9FLAO</name>
<reference evidence="1" key="1">
    <citation type="submission" date="2024-09" db="EMBL/GenBank/DDBJ databases">
        <authorList>
            <person name="Liu J."/>
        </authorList>
    </citation>
    <scope>NUCLEOTIDE SEQUENCE</scope>
    <source>
        <strain evidence="1">NBU2967</strain>
    </source>
</reference>
<dbReference type="EMBL" id="JBHFPV010000001">
    <property type="protein sequence ID" value="MFH6601868.1"/>
    <property type="molecule type" value="Genomic_DNA"/>
</dbReference>
<gene>
    <name evidence="1" type="ORF">ACEZ3G_00150</name>
</gene>
<evidence type="ECO:0000313" key="1">
    <source>
        <dbReference type="EMBL" id="MFH6601868.1"/>
    </source>
</evidence>
<protein>
    <submittedName>
        <fullName evidence="1">Amidohydrolase family protein</fullName>
    </submittedName>
</protein>
<comment type="caution">
    <text evidence="1">The sequence shown here is derived from an EMBL/GenBank/DDBJ whole genome shotgun (WGS) entry which is preliminary data.</text>
</comment>
<evidence type="ECO:0000313" key="2">
    <source>
        <dbReference type="Proteomes" id="UP001595191"/>
    </source>
</evidence>
<organism evidence="1 2">
    <name type="scientific">Meishania litoralis</name>
    <dbReference type="NCBI Taxonomy" id="3434685"/>
    <lineage>
        <taxon>Bacteria</taxon>
        <taxon>Pseudomonadati</taxon>
        <taxon>Bacteroidota</taxon>
        <taxon>Flavobacteriia</taxon>
        <taxon>Flavobacteriales</taxon>
        <taxon>Flavobacteriaceae</taxon>
        <taxon>Meishania</taxon>
    </lineage>
</organism>
<dbReference type="Proteomes" id="UP001595191">
    <property type="component" value="Unassembled WGS sequence"/>
</dbReference>
<sequence>MRINRIKKRYWLLGIPFLILISALLSLYDGKIASDIGNEYGSLVLRNVNVISMKAGEGQLRSKQLVYISNGVIKTIEPDYGQPVEADIEINGEGKYLIPGLIDAHTHFFDVKDLPQSISYGVTSVRVMSGFPMHLRWREKISKGAIVGPRMIISTPAFNYGKNIGPFHINVDDIDIHSKIKSYKEKGYDLVKVYSGLKKDHLKEIHSTAEKIDVDVAGHLPDDIEAVDAFFGKKLVSVEHVELISEVIFGNKPDSSNMATYNNRLLRGKIAVVPTMTVIKNNVQVLEEGDEFIKQHAPLVNPLIKKMFVNKRVKRLKQASKGLQNAFIEENELNKVILKGLHANKVTIVAGTDTGPIYTINGLSLLQELETYVENGFSSYEALETATTNAATLLGYKRLGQISEGYIADLVLLNENPLEDIKAIHNREGVITVNKYFNSDKLHKLLEIAKDKTGYYRTVVRLLESKIFL</sequence>